<feature type="transmembrane region" description="Helical" evidence="5">
    <location>
        <begin position="286"/>
        <end position="303"/>
    </location>
</feature>
<feature type="transmembrane region" description="Helical" evidence="5">
    <location>
        <begin position="12"/>
        <end position="31"/>
    </location>
</feature>
<evidence type="ECO:0000259" key="6">
    <source>
        <dbReference type="Pfam" id="PF00892"/>
    </source>
</evidence>
<evidence type="ECO:0000256" key="4">
    <source>
        <dbReference type="ARBA" id="ARBA00023136"/>
    </source>
</evidence>
<comment type="caution">
    <text evidence="7">The sequence shown here is derived from an EMBL/GenBank/DDBJ whole genome shotgun (WGS) entry which is preliminary data.</text>
</comment>
<dbReference type="Gene3D" id="1.10.3730.20">
    <property type="match status" value="1"/>
</dbReference>
<accession>A0A948W916</accession>
<feature type="transmembrane region" description="Helical" evidence="5">
    <location>
        <begin position="193"/>
        <end position="211"/>
    </location>
</feature>
<dbReference type="PANTHER" id="PTHR32322:SF9">
    <property type="entry name" value="AMINO-ACID METABOLITE EFFLUX PUMP-RELATED"/>
    <property type="match status" value="1"/>
</dbReference>
<feature type="transmembrane region" description="Helical" evidence="5">
    <location>
        <begin position="73"/>
        <end position="92"/>
    </location>
</feature>
<dbReference type="Pfam" id="PF00892">
    <property type="entry name" value="EamA"/>
    <property type="match status" value="2"/>
</dbReference>
<dbReference type="InterPro" id="IPR050638">
    <property type="entry name" value="AA-Vitamin_Transporters"/>
</dbReference>
<gene>
    <name evidence="7" type="ORF">KJ970_20375</name>
</gene>
<dbReference type="EMBL" id="JAHJDP010000118">
    <property type="protein sequence ID" value="MBU2693281.1"/>
    <property type="molecule type" value="Genomic_DNA"/>
</dbReference>
<dbReference type="AlphaFoldDB" id="A0A948W916"/>
<feature type="transmembrane region" description="Helical" evidence="5">
    <location>
        <begin position="104"/>
        <end position="124"/>
    </location>
</feature>
<dbReference type="InterPro" id="IPR000620">
    <property type="entry name" value="EamA_dom"/>
</dbReference>
<proteinExistence type="predicted"/>
<keyword evidence="3 5" id="KW-1133">Transmembrane helix</keyword>
<evidence type="ECO:0000256" key="1">
    <source>
        <dbReference type="ARBA" id="ARBA00004141"/>
    </source>
</evidence>
<feature type="transmembrane region" description="Helical" evidence="5">
    <location>
        <begin position="252"/>
        <end position="274"/>
    </location>
</feature>
<evidence type="ECO:0000256" key="2">
    <source>
        <dbReference type="ARBA" id="ARBA00022692"/>
    </source>
</evidence>
<dbReference type="GO" id="GO:0016020">
    <property type="term" value="C:membrane"/>
    <property type="evidence" value="ECO:0007669"/>
    <property type="project" value="UniProtKB-SubCell"/>
</dbReference>
<feature type="transmembrane region" description="Helical" evidence="5">
    <location>
        <begin position="136"/>
        <end position="155"/>
    </location>
</feature>
<organism evidence="7 8">
    <name type="scientific">Eiseniibacteriota bacterium</name>
    <dbReference type="NCBI Taxonomy" id="2212470"/>
    <lineage>
        <taxon>Bacteria</taxon>
        <taxon>Candidatus Eiseniibacteriota</taxon>
    </lineage>
</organism>
<evidence type="ECO:0000256" key="5">
    <source>
        <dbReference type="SAM" id="Phobius"/>
    </source>
</evidence>
<comment type="subcellular location">
    <subcellularLocation>
        <location evidence="1">Membrane</location>
        <topology evidence="1">Multi-pass membrane protein</topology>
    </subcellularLocation>
</comment>
<dbReference type="PANTHER" id="PTHR32322">
    <property type="entry name" value="INNER MEMBRANE TRANSPORTER"/>
    <property type="match status" value="1"/>
</dbReference>
<protein>
    <submittedName>
        <fullName evidence="7">DMT family transporter</fullName>
    </submittedName>
</protein>
<evidence type="ECO:0000256" key="3">
    <source>
        <dbReference type="ARBA" id="ARBA00022989"/>
    </source>
</evidence>
<dbReference type="Proteomes" id="UP000777784">
    <property type="component" value="Unassembled WGS sequence"/>
</dbReference>
<keyword evidence="2 5" id="KW-0812">Transmembrane</keyword>
<dbReference type="SUPFAM" id="SSF103481">
    <property type="entry name" value="Multidrug resistance efflux transporter EmrE"/>
    <property type="match status" value="2"/>
</dbReference>
<feature type="transmembrane region" description="Helical" evidence="5">
    <location>
        <begin position="223"/>
        <end position="240"/>
    </location>
</feature>
<sequence>MTLHTTSGRWKLGFLLSVITALLWGALPIALKTLLGGMDAITITWYRFLASAVLLAAYLAARRRRARSVRPKGLLLLLIIVCCLCLCANYIIYLIGLDHLTPSIAQVVIQLAPGFMLLGGVFIYRERFVRLQWTGMLVFVAGMGLFFNGRLALLIGGLTDYTIGILLIITAAIAWAVYGLTQKQLLRCYSSEMILLVIYIFGAVAFFPAAHPGQIATLNTLQVFLLIFAALNTLFAYGCFAEALEHWEASRVSAVLATVPVLTVFLMMIVSSLWPQVIEPENLSPISLAGALLVVGGSIMAAVSSDPKHQIPPLQTPEP</sequence>
<feature type="domain" description="EamA" evidence="6">
    <location>
        <begin position="163"/>
        <end position="300"/>
    </location>
</feature>
<feature type="domain" description="EamA" evidence="6">
    <location>
        <begin position="12"/>
        <end position="146"/>
    </location>
</feature>
<evidence type="ECO:0000313" key="8">
    <source>
        <dbReference type="Proteomes" id="UP000777784"/>
    </source>
</evidence>
<dbReference type="InterPro" id="IPR037185">
    <property type="entry name" value="EmrE-like"/>
</dbReference>
<feature type="transmembrane region" description="Helical" evidence="5">
    <location>
        <begin position="161"/>
        <end position="181"/>
    </location>
</feature>
<reference evidence="7" key="1">
    <citation type="submission" date="2021-05" db="EMBL/GenBank/DDBJ databases">
        <title>Energy efficiency and biological interactions define the core microbiome of deep oligotrophic groundwater.</title>
        <authorList>
            <person name="Mehrshad M."/>
            <person name="Lopez-Fernandez M."/>
            <person name="Bell E."/>
            <person name="Bernier-Latmani R."/>
            <person name="Bertilsson S."/>
            <person name="Dopson M."/>
        </authorList>
    </citation>
    <scope>NUCLEOTIDE SEQUENCE</scope>
    <source>
        <strain evidence="7">Modern_marine.mb.64</strain>
    </source>
</reference>
<evidence type="ECO:0000313" key="7">
    <source>
        <dbReference type="EMBL" id="MBU2693281.1"/>
    </source>
</evidence>
<feature type="transmembrane region" description="Helical" evidence="5">
    <location>
        <begin position="43"/>
        <end position="61"/>
    </location>
</feature>
<keyword evidence="4 5" id="KW-0472">Membrane</keyword>
<name>A0A948W916_UNCEI</name>